<dbReference type="KEGG" id="aer:AERYTH_17060"/>
<reference evidence="3 4" key="1">
    <citation type="journal article" date="1991" name="Int. J. Syst. Bacteriol.">
        <title>Description of the erythromycin-producing bacterium Arthrobacter sp. strain NRRL B-3381 as Aeromicrobium erythreum gen. nov., sp. nov.</title>
        <authorList>
            <person name="Miller E.S."/>
            <person name="Woese C.R."/>
            <person name="Brenner S."/>
        </authorList>
    </citation>
    <scope>NUCLEOTIDE SEQUENCE [LARGE SCALE GENOMIC DNA]</scope>
    <source>
        <strain evidence="3 4">AR18</strain>
    </source>
</reference>
<evidence type="ECO:0000256" key="1">
    <source>
        <dbReference type="ARBA" id="ARBA00022729"/>
    </source>
</evidence>
<dbReference type="SUPFAM" id="SSF51261">
    <property type="entry name" value="Duplicated hybrid motif"/>
    <property type="match status" value="1"/>
</dbReference>
<evidence type="ECO:0000313" key="3">
    <source>
        <dbReference type="EMBL" id="ALX06286.1"/>
    </source>
</evidence>
<dbReference type="CDD" id="cd12797">
    <property type="entry name" value="M23_peptidase"/>
    <property type="match status" value="1"/>
</dbReference>
<dbReference type="Pfam" id="PF01551">
    <property type="entry name" value="Peptidase_M23"/>
    <property type="match status" value="1"/>
</dbReference>
<keyword evidence="4" id="KW-1185">Reference proteome</keyword>
<dbReference type="AlphaFoldDB" id="A0A0U4CEJ3"/>
<dbReference type="PANTHER" id="PTHR21666:SF289">
    <property type="entry name" value="L-ALA--D-GLU ENDOPEPTIDASE"/>
    <property type="match status" value="1"/>
</dbReference>
<accession>A0A0U4CEJ3</accession>
<protein>
    <recommendedName>
        <fullName evidence="2">M23ase beta-sheet core domain-containing protein</fullName>
    </recommendedName>
</protein>
<organism evidence="3 4">
    <name type="scientific">Aeromicrobium erythreum</name>
    <dbReference type="NCBI Taxonomy" id="2041"/>
    <lineage>
        <taxon>Bacteria</taxon>
        <taxon>Bacillati</taxon>
        <taxon>Actinomycetota</taxon>
        <taxon>Actinomycetes</taxon>
        <taxon>Propionibacteriales</taxon>
        <taxon>Nocardioidaceae</taxon>
        <taxon>Aeromicrobium</taxon>
    </lineage>
</organism>
<dbReference type="Gene3D" id="2.70.70.10">
    <property type="entry name" value="Glucose Permease (Domain IIA)"/>
    <property type="match status" value="1"/>
</dbReference>
<dbReference type="PANTHER" id="PTHR21666">
    <property type="entry name" value="PEPTIDASE-RELATED"/>
    <property type="match status" value="1"/>
</dbReference>
<name>A0A0U4CEJ3_9ACTN</name>
<evidence type="ECO:0000313" key="4">
    <source>
        <dbReference type="Proteomes" id="UP000067689"/>
    </source>
</evidence>
<proteinExistence type="predicted"/>
<gene>
    <name evidence="3" type="ORF">AERYTH_17060</name>
</gene>
<dbReference type="EMBL" id="CP011502">
    <property type="protein sequence ID" value="ALX06286.1"/>
    <property type="molecule type" value="Genomic_DNA"/>
</dbReference>
<dbReference type="InterPro" id="IPR016047">
    <property type="entry name" value="M23ase_b-sheet_dom"/>
</dbReference>
<keyword evidence="1" id="KW-0732">Signal</keyword>
<dbReference type="PATRIC" id="fig|2041.4.peg.3567"/>
<sequence length="158" mass="16922">MAAGASIAAAERPSLEVPFPCGQEWRGNTRKNHDPLNAIDFNLPTGGDSDLGKPVQASNGGRVTFAGNKGTGYGLTVDIYHANGWSTRYAHLSKVDVEVGQMVKATSGIGRVGKSGGQSSAHLHYEQRYNDTAAGIYFKTTKAKYWGDAMYTRTTMCS</sequence>
<dbReference type="InterPro" id="IPR050570">
    <property type="entry name" value="Cell_wall_metabolism_enzyme"/>
</dbReference>
<dbReference type="InterPro" id="IPR011055">
    <property type="entry name" value="Dup_hybrid_motif"/>
</dbReference>
<dbReference type="GO" id="GO:0004222">
    <property type="term" value="F:metalloendopeptidase activity"/>
    <property type="evidence" value="ECO:0007669"/>
    <property type="project" value="TreeGrafter"/>
</dbReference>
<feature type="domain" description="M23ase beta-sheet core" evidence="2">
    <location>
        <begin position="51"/>
        <end position="132"/>
    </location>
</feature>
<dbReference type="Proteomes" id="UP000067689">
    <property type="component" value="Chromosome"/>
</dbReference>
<evidence type="ECO:0000259" key="2">
    <source>
        <dbReference type="Pfam" id="PF01551"/>
    </source>
</evidence>